<dbReference type="AlphaFoldDB" id="A0A179EV76"/>
<dbReference type="RefSeq" id="WP_067481087.1">
    <property type="nucleotide sequence ID" value="NZ_JAQELK010000011.1"/>
</dbReference>
<comment type="caution">
    <text evidence="2">The sequence shown here is derived from an EMBL/GenBank/DDBJ whole genome shotgun (WGS) entry which is preliminary data.</text>
</comment>
<sequence length="146" mass="16621">MIRVWQYGRTGGKEYEVADDFPIQVPFTDVPPLEEIELEDQFFIPSEGRWKEIINGLDKEKLDNLTALYPVLQKENEELKEKADSLSQLNAKLMLNDLAIKQENAELKAKSESLAQINSKTMLASLQNSKDIELIKQQLNPTEGGE</sequence>
<feature type="coiled-coil region" evidence="1">
    <location>
        <begin position="62"/>
        <end position="120"/>
    </location>
</feature>
<evidence type="ECO:0000313" key="3">
    <source>
        <dbReference type="Proteomes" id="UP000078516"/>
    </source>
</evidence>
<evidence type="ECO:0000313" key="2">
    <source>
        <dbReference type="EMBL" id="OAQ57097.1"/>
    </source>
</evidence>
<protein>
    <submittedName>
        <fullName evidence="2">Uncharacterized protein</fullName>
    </submittedName>
</protein>
<dbReference type="EMBL" id="LWMN01000001">
    <property type="protein sequence ID" value="OAQ57097.1"/>
    <property type="molecule type" value="Genomic_DNA"/>
</dbReference>
<evidence type="ECO:0000256" key="1">
    <source>
        <dbReference type="SAM" id="Coils"/>
    </source>
</evidence>
<accession>A0A179EV76</accession>
<keyword evidence="3" id="KW-1185">Reference proteome</keyword>
<keyword evidence="1" id="KW-0175">Coiled coil</keyword>
<gene>
    <name evidence="2" type="ORF">A6E74_01630</name>
</gene>
<name>A0A179EV76_ENTTH</name>
<dbReference type="Proteomes" id="UP000078516">
    <property type="component" value="Unassembled WGS sequence"/>
</dbReference>
<reference evidence="2 3" key="1">
    <citation type="submission" date="2016-04" db="EMBL/GenBank/DDBJ databases">
        <title>Draft genome of an Enterococcus thailandicus strain isolated from bovine feces.</title>
        <authorList>
            <person name="Beukers A.G."/>
            <person name="Zaheer R."/>
            <person name="Goji N."/>
            <person name="Cook S.R."/>
            <person name="Amoako K."/>
            <person name="Chaves A.V."/>
            <person name="Ward M.P."/>
            <person name="Mcallister T.A."/>
        </authorList>
    </citation>
    <scope>NUCLEOTIDE SEQUENCE [LARGE SCALE GENOMIC DNA]</scope>
    <source>
        <strain evidence="2 3">F0711D 46</strain>
    </source>
</reference>
<proteinExistence type="predicted"/>
<organism evidence="2 3">
    <name type="scientific">Enterococcus thailandicus</name>
    <dbReference type="NCBI Taxonomy" id="417368"/>
    <lineage>
        <taxon>Bacteria</taxon>
        <taxon>Bacillati</taxon>
        <taxon>Bacillota</taxon>
        <taxon>Bacilli</taxon>
        <taxon>Lactobacillales</taxon>
        <taxon>Enterococcaceae</taxon>
        <taxon>Enterococcus</taxon>
    </lineage>
</organism>